<reference evidence="2" key="1">
    <citation type="journal article" date="2023" name="Proc. Natl. Acad. Sci. U.S.A.">
        <title>Genomic and structural basis for evolution of tropane alkaloid biosynthesis.</title>
        <authorList>
            <person name="Wanga Y.-J."/>
            <person name="Taina T."/>
            <person name="Yua J.-Y."/>
            <person name="Lia J."/>
            <person name="Xua B."/>
            <person name="Chenc J."/>
            <person name="D'Auriad J.C."/>
            <person name="Huanga J.-P."/>
            <person name="Huanga S.-X."/>
        </authorList>
    </citation>
    <scope>NUCLEOTIDE SEQUENCE [LARGE SCALE GENOMIC DNA]</scope>
    <source>
        <strain evidence="2">cv. KIB-2019</strain>
    </source>
</reference>
<dbReference type="AlphaFoldDB" id="A0A9Q1M3P3"/>
<dbReference type="EMBL" id="JAJAGQ010000010">
    <property type="protein sequence ID" value="KAJ8551162.1"/>
    <property type="molecule type" value="Genomic_DNA"/>
</dbReference>
<dbReference type="OrthoDB" id="1306309at2759"/>
<name>A0A9Q1M3P3_9SOLA</name>
<protein>
    <submittedName>
        <fullName evidence="1">Uncharacterized protein</fullName>
    </submittedName>
</protein>
<comment type="caution">
    <text evidence="1">The sequence shown here is derived from an EMBL/GenBank/DDBJ whole genome shotgun (WGS) entry which is preliminary data.</text>
</comment>
<evidence type="ECO:0000313" key="1">
    <source>
        <dbReference type="EMBL" id="KAJ8551162.1"/>
    </source>
</evidence>
<organism evidence="1 2">
    <name type="scientific">Anisodus acutangulus</name>
    <dbReference type="NCBI Taxonomy" id="402998"/>
    <lineage>
        <taxon>Eukaryota</taxon>
        <taxon>Viridiplantae</taxon>
        <taxon>Streptophyta</taxon>
        <taxon>Embryophyta</taxon>
        <taxon>Tracheophyta</taxon>
        <taxon>Spermatophyta</taxon>
        <taxon>Magnoliopsida</taxon>
        <taxon>eudicotyledons</taxon>
        <taxon>Gunneridae</taxon>
        <taxon>Pentapetalae</taxon>
        <taxon>asterids</taxon>
        <taxon>lamiids</taxon>
        <taxon>Solanales</taxon>
        <taxon>Solanaceae</taxon>
        <taxon>Solanoideae</taxon>
        <taxon>Hyoscyameae</taxon>
        <taxon>Anisodus</taxon>
    </lineage>
</organism>
<sequence>MTKSITILQSFTGMNNACRSHYMSNSFFSYTSFSLKEQNLKCFGGQRHSLSLLSSRKGLLNGDIIKRKFVVSINNGSLPSSPSSNPLNGWVIGILLSIALPFFRFKWGSLLQLKNTVKDVIETVEDVVDEVEKVAGKVDKLAEHMGNVLPEGQLKNALKAVEKISEDTAEVAHAAGDIIDKLQGDDVELLVEDLPKDQLKDFSEKTAKVAHAAEDLKDKVQAVELKAEERAESFVESVNDEVNKSTIVDVLDINSKK</sequence>
<gene>
    <name evidence="1" type="ORF">K7X08_000532</name>
</gene>
<dbReference type="PANTHER" id="PTHR33735:SF14">
    <property type="entry name" value="PHAGE CAPSID SCAFFOLDING PROTEIN (GPO) SERINE PEPTIDASE"/>
    <property type="match status" value="1"/>
</dbReference>
<evidence type="ECO:0000313" key="2">
    <source>
        <dbReference type="Proteomes" id="UP001152561"/>
    </source>
</evidence>
<proteinExistence type="predicted"/>
<dbReference type="PANTHER" id="PTHR33735">
    <property type="entry name" value="EXPRESSED PROTEIN"/>
    <property type="match status" value="1"/>
</dbReference>
<accession>A0A9Q1M3P3</accession>
<dbReference type="Proteomes" id="UP001152561">
    <property type="component" value="Unassembled WGS sequence"/>
</dbReference>
<keyword evidence="2" id="KW-1185">Reference proteome</keyword>